<dbReference type="Pfam" id="PF00100">
    <property type="entry name" value="Zona_pellucida"/>
    <property type="match status" value="1"/>
</dbReference>
<dbReference type="InterPro" id="IPR056953">
    <property type="entry name" value="CUT_N"/>
</dbReference>
<feature type="chain" id="PRO_5040441706" description="ZP domain-containing protein" evidence="4">
    <location>
        <begin position="23"/>
        <end position="969"/>
    </location>
</feature>
<dbReference type="Proteomes" id="UP001153636">
    <property type="component" value="Chromosome 5"/>
</dbReference>
<feature type="transmembrane region" description="Helical" evidence="3">
    <location>
        <begin position="938"/>
        <end position="961"/>
    </location>
</feature>
<evidence type="ECO:0000313" key="7">
    <source>
        <dbReference type="Proteomes" id="UP001153636"/>
    </source>
</evidence>
<feature type="signal peptide" evidence="4">
    <location>
        <begin position="1"/>
        <end position="22"/>
    </location>
</feature>
<keyword evidence="3" id="KW-1133">Transmembrane helix</keyword>
<dbReference type="PROSITE" id="PS51034">
    <property type="entry name" value="ZP_2"/>
    <property type="match status" value="1"/>
</dbReference>
<dbReference type="Pfam" id="PF25057">
    <property type="entry name" value="CUT_N"/>
    <property type="match status" value="1"/>
</dbReference>
<feature type="compositionally biased region" description="Low complexity" evidence="2">
    <location>
        <begin position="532"/>
        <end position="547"/>
    </location>
</feature>
<accession>A0A9P0D5U5</accession>
<keyword evidence="7" id="KW-1185">Reference proteome</keyword>
<evidence type="ECO:0000256" key="2">
    <source>
        <dbReference type="SAM" id="MobiDB-lite"/>
    </source>
</evidence>
<dbReference type="AlphaFoldDB" id="A0A9P0D5U5"/>
<dbReference type="SMART" id="SM00241">
    <property type="entry name" value="ZP"/>
    <property type="match status" value="1"/>
</dbReference>
<name>A0A9P0D5U5_9CUCU</name>
<evidence type="ECO:0000259" key="5">
    <source>
        <dbReference type="PROSITE" id="PS51034"/>
    </source>
</evidence>
<protein>
    <recommendedName>
        <fullName evidence="5">ZP domain-containing protein</fullName>
    </recommendedName>
</protein>
<keyword evidence="4" id="KW-0732">Signal</keyword>
<reference evidence="6" key="1">
    <citation type="submission" date="2022-01" db="EMBL/GenBank/DDBJ databases">
        <authorList>
            <person name="King R."/>
        </authorList>
    </citation>
    <scope>NUCLEOTIDE SEQUENCE</scope>
</reference>
<feature type="compositionally biased region" description="Low complexity" evidence="2">
    <location>
        <begin position="378"/>
        <end position="429"/>
    </location>
</feature>
<dbReference type="InterPro" id="IPR042235">
    <property type="entry name" value="ZP-C_dom"/>
</dbReference>
<dbReference type="InterPro" id="IPR055355">
    <property type="entry name" value="ZP-C"/>
</dbReference>
<dbReference type="Gene3D" id="2.60.40.4100">
    <property type="entry name" value="Zona pellucida, ZP-C domain"/>
    <property type="match status" value="1"/>
</dbReference>
<feature type="region of interest" description="Disordered" evidence="2">
    <location>
        <begin position="27"/>
        <end position="47"/>
    </location>
</feature>
<proteinExistence type="predicted"/>
<feature type="compositionally biased region" description="Low complexity" evidence="2">
    <location>
        <begin position="451"/>
        <end position="484"/>
    </location>
</feature>
<sequence>MKIPYGIVFILSICLLAVGILGEQKGKSKRDKKASTRTSRQLNSNNNADQMVQNILRWLQDVYGSQGRRSRSFMLASEDLDPPYYFASARIDRNAFRQGSLREYLPPTPGEKPRPFTSRPSTEGAGIDEEGNFVDTGYPPAGITPQPPFTIITNPATGGITGIGSSGIPGEETTGSGGTYYPTQSSRRPSYTPTPYPERPGYSTTGITERPSYPSYETPGPEEPEGTPGQTIGTPEVTPGYPSGGSGGETQGYPTSSPSGFTGYPSGRPTEPSYAPSRETGYPTYPTSSPSGFTGYPSGAPPGATGFPTRFPTARPTFGGEYTEPAEGEFPTSPSAEGYPSSRPTGYPTGPPTGYPSGRPSTGLPSTEIEYTSAPGFPTSRPTGYPTGTPGYPTGTPSFPTSRPTGYPTGTPGFPTARPTGYPTGTPGFPTVPPTGYPTGTPGFPTPRPTGYPTGTPSFPTARPTGFPTRTPSFPTSRPTGFPTAGPSEEPGYPAAGPSEEPGYPAAGPSEEPGYPSGYPTGRPTGYPTAKPTPGSYPTGPTGGSSTEEIPDETGTSAENVPEFPTARPPGRISTEQPAKEPTEGLHGFPTAIPTGIPGEESEPIEPSEGTGKTVPPPTDDLKHPPHIHALDVQCAKDMMTINIEFNRPFDGVIYSKGYYNMPECRYVNENSGQTKYTFTVNLNMCGTQFVNAFDTEGQSYLENILVLQNELGIQEEWDTVRSVRCLWEGNLKEQLSVTLMVGMLSQEIVTFSGDTAMAKLDVLLGRGPFGQPASGLVKIGEPMTLVVSVSGDPGFDVQVKDCRATDSSGINVVPLTDDDGCILKPKLFGSFQKTRNTGDTGASIIAYAYFNAFKFPDVMDIMIECNIELCKTDCEMCSEPNPQLEPGRRRRRDVYGQNETLHDTLTMAKHLRVILPEDLASAALLINEGVCMSTQSFVFASSVLMSLLTASSLISAYFWFKTQKLRSK</sequence>
<dbReference type="PANTHER" id="PTHR46560:SF4">
    <property type="entry name" value="DUSKY"/>
    <property type="match status" value="1"/>
</dbReference>
<keyword evidence="3" id="KW-0472">Membrane</keyword>
<feature type="compositionally biased region" description="Low complexity" evidence="2">
    <location>
        <begin position="226"/>
        <end position="236"/>
    </location>
</feature>
<feature type="compositionally biased region" description="Low complexity" evidence="2">
    <location>
        <begin position="168"/>
        <end position="186"/>
    </location>
</feature>
<feature type="region of interest" description="Disordered" evidence="2">
    <location>
        <begin position="156"/>
        <end position="625"/>
    </location>
</feature>
<feature type="region of interest" description="Disordered" evidence="2">
    <location>
        <begin position="103"/>
        <end position="132"/>
    </location>
</feature>
<gene>
    <name evidence="6" type="ORF">PSYICH_LOCUS11444</name>
</gene>
<evidence type="ECO:0000256" key="4">
    <source>
        <dbReference type="SAM" id="SignalP"/>
    </source>
</evidence>
<feature type="domain" description="ZP" evidence="5">
    <location>
        <begin position="634"/>
        <end position="885"/>
    </location>
</feature>
<keyword evidence="1" id="KW-1015">Disulfide bond</keyword>
<dbReference type="OrthoDB" id="10068552at2759"/>
<dbReference type="InterPro" id="IPR001507">
    <property type="entry name" value="ZP_dom"/>
</dbReference>
<evidence type="ECO:0000313" key="6">
    <source>
        <dbReference type="EMBL" id="CAH1110747.1"/>
    </source>
</evidence>
<evidence type="ECO:0000256" key="3">
    <source>
        <dbReference type="SAM" id="Phobius"/>
    </source>
</evidence>
<evidence type="ECO:0000256" key="1">
    <source>
        <dbReference type="ARBA" id="ARBA00023157"/>
    </source>
</evidence>
<feature type="compositionally biased region" description="Polar residues" evidence="2">
    <location>
        <begin position="36"/>
        <end position="47"/>
    </location>
</feature>
<keyword evidence="3" id="KW-0812">Transmembrane</keyword>
<dbReference type="PRINTS" id="PR01217">
    <property type="entry name" value="PRICHEXTENSN"/>
</dbReference>
<dbReference type="EMBL" id="OV651817">
    <property type="protein sequence ID" value="CAH1110747.1"/>
    <property type="molecule type" value="Genomic_DNA"/>
</dbReference>
<dbReference type="PANTHER" id="PTHR46560">
    <property type="entry name" value="CYPHER, ISOFORM B"/>
    <property type="match status" value="1"/>
</dbReference>
<organism evidence="6 7">
    <name type="scientific">Psylliodes chrysocephalus</name>
    <dbReference type="NCBI Taxonomy" id="3402493"/>
    <lineage>
        <taxon>Eukaryota</taxon>
        <taxon>Metazoa</taxon>
        <taxon>Ecdysozoa</taxon>
        <taxon>Arthropoda</taxon>
        <taxon>Hexapoda</taxon>
        <taxon>Insecta</taxon>
        <taxon>Pterygota</taxon>
        <taxon>Neoptera</taxon>
        <taxon>Endopterygota</taxon>
        <taxon>Coleoptera</taxon>
        <taxon>Polyphaga</taxon>
        <taxon>Cucujiformia</taxon>
        <taxon>Chrysomeloidea</taxon>
        <taxon>Chrysomelidae</taxon>
        <taxon>Galerucinae</taxon>
        <taxon>Alticini</taxon>
        <taxon>Psylliodes</taxon>
    </lineage>
</organism>